<evidence type="ECO:0000256" key="12">
    <source>
        <dbReference type="ARBA" id="ARBA00022695"/>
    </source>
</evidence>
<keyword evidence="15 24" id="KW-0472">Membrane</keyword>
<comment type="catalytic activity">
    <reaction evidence="1">
        <text>a 1,2-diacyl-sn-glycero-3-phosphate + CTP + H(+) = a CDP-1,2-diacyl-sn-glycerol + diphosphate</text>
        <dbReference type="Rhea" id="RHEA:16229"/>
        <dbReference type="ChEBI" id="CHEBI:15378"/>
        <dbReference type="ChEBI" id="CHEBI:33019"/>
        <dbReference type="ChEBI" id="CHEBI:37563"/>
        <dbReference type="ChEBI" id="CHEBI:58332"/>
        <dbReference type="ChEBI" id="CHEBI:58608"/>
        <dbReference type="EC" id="2.7.7.41"/>
    </reaction>
</comment>
<organism evidence="25 26">
    <name type="scientific">Rubrimonas cliftonensis</name>
    <dbReference type="NCBI Taxonomy" id="89524"/>
    <lineage>
        <taxon>Bacteria</taxon>
        <taxon>Pseudomonadati</taxon>
        <taxon>Pseudomonadota</taxon>
        <taxon>Alphaproteobacteria</taxon>
        <taxon>Rhodobacterales</taxon>
        <taxon>Paracoccaceae</taxon>
        <taxon>Rubrimonas</taxon>
    </lineage>
</organism>
<feature type="transmembrane region" description="Helical" evidence="24">
    <location>
        <begin position="21"/>
        <end position="51"/>
    </location>
</feature>
<evidence type="ECO:0000256" key="2">
    <source>
        <dbReference type="ARBA" id="ARBA00004651"/>
    </source>
</evidence>
<evidence type="ECO:0000256" key="11">
    <source>
        <dbReference type="ARBA" id="ARBA00022692"/>
    </source>
</evidence>
<evidence type="ECO:0000256" key="22">
    <source>
        <dbReference type="ARBA" id="ARBA00032743"/>
    </source>
</evidence>
<evidence type="ECO:0000256" key="7">
    <source>
        <dbReference type="ARBA" id="ARBA00019373"/>
    </source>
</evidence>
<feature type="transmembrane region" description="Helical" evidence="24">
    <location>
        <begin position="146"/>
        <end position="167"/>
    </location>
</feature>
<keyword evidence="8" id="KW-1003">Cell membrane</keyword>
<evidence type="ECO:0000256" key="17">
    <source>
        <dbReference type="ARBA" id="ARBA00023264"/>
    </source>
</evidence>
<evidence type="ECO:0000256" key="18">
    <source>
        <dbReference type="ARBA" id="ARBA00029893"/>
    </source>
</evidence>
<evidence type="ECO:0000256" key="21">
    <source>
        <dbReference type="ARBA" id="ARBA00032396"/>
    </source>
</evidence>
<keyword evidence="14" id="KW-0443">Lipid metabolism</keyword>
<accession>A0A1H3X4X4</accession>
<dbReference type="GO" id="GO:0004605">
    <property type="term" value="F:phosphatidate cytidylyltransferase activity"/>
    <property type="evidence" value="ECO:0007669"/>
    <property type="project" value="UniProtKB-EC"/>
</dbReference>
<evidence type="ECO:0000256" key="24">
    <source>
        <dbReference type="SAM" id="Phobius"/>
    </source>
</evidence>
<evidence type="ECO:0000256" key="19">
    <source>
        <dbReference type="ARBA" id="ARBA00031825"/>
    </source>
</evidence>
<keyword evidence="16" id="KW-0594">Phospholipid biosynthesis</keyword>
<protein>
    <recommendedName>
        <fullName evidence="7">Phosphatidate cytidylyltransferase</fullName>
        <ecNumber evidence="6">2.7.7.41</ecNumber>
    </recommendedName>
    <alternativeName>
        <fullName evidence="20">CDP-DAG synthase</fullName>
    </alternativeName>
    <alternativeName>
        <fullName evidence="22">CDP-DG synthase</fullName>
    </alternativeName>
    <alternativeName>
        <fullName evidence="18">CDP-diacylglycerol synthase</fullName>
    </alternativeName>
    <alternativeName>
        <fullName evidence="21">CDP-diglyceride pyrophosphorylase</fullName>
    </alternativeName>
    <alternativeName>
        <fullName evidence="23">CDP-diglyceride synthase</fullName>
    </alternativeName>
    <alternativeName>
        <fullName evidence="19">CTP:phosphatidate cytidylyltransferase</fullName>
    </alternativeName>
</protein>
<evidence type="ECO:0000256" key="14">
    <source>
        <dbReference type="ARBA" id="ARBA00023098"/>
    </source>
</evidence>
<evidence type="ECO:0000256" key="16">
    <source>
        <dbReference type="ARBA" id="ARBA00023209"/>
    </source>
</evidence>
<feature type="transmembrane region" description="Helical" evidence="24">
    <location>
        <begin position="179"/>
        <end position="198"/>
    </location>
</feature>
<sequence length="279" mass="27773">MSRAEALAAAFAAMKDLRARTLTAAAMIVVAVVPIAMGGFWATAFIAAVAALMGWEYRRLTAAAAGPRDHALYAASFAGAAVCAGEGAPWTAAALLLAAGSGFAARDVAARRAPGWPVAGALLPGAAAAAFAALRALEGDGLNAVLWVAVIVAATDTGAFFAGRLIGGPKLWPAVSPKKTWAGLGGGVAFAALAGLLFSGLTTGTFAEEVCTVSAIAAFVAQGGDLAESALKRRFGAKDSGTLFPGHGGALDRLDGFVAVTLVAAAVTFARGGAPVFRW</sequence>
<keyword evidence="26" id="KW-1185">Reference proteome</keyword>
<dbReference type="EMBL" id="FNQM01000002">
    <property type="protein sequence ID" value="SDZ93714.1"/>
    <property type="molecule type" value="Genomic_DNA"/>
</dbReference>
<evidence type="ECO:0000256" key="5">
    <source>
        <dbReference type="ARBA" id="ARBA00010185"/>
    </source>
</evidence>
<dbReference type="PANTHER" id="PTHR46382">
    <property type="entry name" value="PHOSPHATIDATE CYTIDYLYLTRANSFERASE"/>
    <property type="match status" value="1"/>
</dbReference>
<dbReference type="GO" id="GO:0016024">
    <property type="term" value="P:CDP-diacylglycerol biosynthetic process"/>
    <property type="evidence" value="ECO:0007669"/>
    <property type="project" value="TreeGrafter"/>
</dbReference>
<comment type="similarity">
    <text evidence="5">Belongs to the CDS family.</text>
</comment>
<comment type="pathway">
    <text evidence="4">Lipid metabolism.</text>
</comment>
<keyword evidence="13 24" id="KW-1133">Transmembrane helix</keyword>
<evidence type="ECO:0000313" key="25">
    <source>
        <dbReference type="EMBL" id="SDZ93714.1"/>
    </source>
</evidence>
<name>A0A1H3X4X4_9RHOB</name>
<evidence type="ECO:0000256" key="15">
    <source>
        <dbReference type="ARBA" id="ARBA00023136"/>
    </source>
</evidence>
<keyword evidence="12 25" id="KW-0548">Nucleotidyltransferase</keyword>
<proteinExistence type="inferred from homology"/>
<gene>
    <name evidence="25" type="ORF">SAMN05444370_102250</name>
</gene>
<keyword evidence="11 24" id="KW-0812">Transmembrane</keyword>
<evidence type="ECO:0000256" key="4">
    <source>
        <dbReference type="ARBA" id="ARBA00005189"/>
    </source>
</evidence>
<evidence type="ECO:0000256" key="10">
    <source>
        <dbReference type="ARBA" id="ARBA00022679"/>
    </source>
</evidence>
<evidence type="ECO:0000256" key="20">
    <source>
        <dbReference type="ARBA" id="ARBA00032253"/>
    </source>
</evidence>
<evidence type="ECO:0000313" key="26">
    <source>
        <dbReference type="Proteomes" id="UP000198703"/>
    </source>
</evidence>
<evidence type="ECO:0000256" key="8">
    <source>
        <dbReference type="ARBA" id="ARBA00022475"/>
    </source>
</evidence>
<dbReference type="Pfam" id="PF01148">
    <property type="entry name" value="CTP_transf_1"/>
    <property type="match status" value="1"/>
</dbReference>
<evidence type="ECO:0000256" key="9">
    <source>
        <dbReference type="ARBA" id="ARBA00022516"/>
    </source>
</evidence>
<evidence type="ECO:0000256" key="6">
    <source>
        <dbReference type="ARBA" id="ARBA00012487"/>
    </source>
</evidence>
<evidence type="ECO:0000256" key="1">
    <source>
        <dbReference type="ARBA" id="ARBA00001698"/>
    </source>
</evidence>
<dbReference type="GO" id="GO:0005886">
    <property type="term" value="C:plasma membrane"/>
    <property type="evidence" value="ECO:0007669"/>
    <property type="project" value="UniProtKB-SubCell"/>
</dbReference>
<comment type="subcellular location">
    <subcellularLocation>
        <location evidence="2">Cell membrane</location>
        <topology evidence="2">Multi-pass membrane protein</topology>
    </subcellularLocation>
</comment>
<dbReference type="STRING" id="89524.SAMN05444370_102250"/>
<reference evidence="25 26" key="1">
    <citation type="submission" date="2016-10" db="EMBL/GenBank/DDBJ databases">
        <authorList>
            <person name="de Groot N.N."/>
        </authorList>
    </citation>
    <scope>NUCLEOTIDE SEQUENCE [LARGE SCALE GENOMIC DNA]</scope>
    <source>
        <strain evidence="25 26">DSM 15345</strain>
    </source>
</reference>
<dbReference type="AlphaFoldDB" id="A0A1H3X4X4"/>
<keyword evidence="17" id="KW-1208">Phospholipid metabolism</keyword>
<evidence type="ECO:0000256" key="3">
    <source>
        <dbReference type="ARBA" id="ARBA00005119"/>
    </source>
</evidence>
<dbReference type="RefSeq" id="WP_093248630.1">
    <property type="nucleotide sequence ID" value="NZ_FNQM01000002.1"/>
</dbReference>
<comment type="pathway">
    <text evidence="3">Phospholipid metabolism; CDP-diacylglycerol biosynthesis; CDP-diacylglycerol from sn-glycerol 3-phosphate: step 3/3.</text>
</comment>
<evidence type="ECO:0000256" key="23">
    <source>
        <dbReference type="ARBA" id="ARBA00033406"/>
    </source>
</evidence>
<keyword evidence="9" id="KW-0444">Lipid biosynthesis</keyword>
<dbReference type="PANTHER" id="PTHR46382:SF1">
    <property type="entry name" value="PHOSPHATIDATE CYTIDYLYLTRANSFERASE"/>
    <property type="match status" value="1"/>
</dbReference>
<feature type="transmembrane region" description="Helical" evidence="24">
    <location>
        <begin position="116"/>
        <end position="134"/>
    </location>
</feature>
<dbReference type="Proteomes" id="UP000198703">
    <property type="component" value="Unassembled WGS sequence"/>
</dbReference>
<keyword evidence="10 25" id="KW-0808">Transferase</keyword>
<dbReference type="EC" id="2.7.7.41" evidence="6"/>
<dbReference type="OrthoDB" id="9799199at2"/>
<evidence type="ECO:0000256" key="13">
    <source>
        <dbReference type="ARBA" id="ARBA00022989"/>
    </source>
</evidence>